<dbReference type="Gramene" id="ERN12195">
    <property type="protein sequence ID" value="ERN12195"/>
    <property type="gene ID" value="AMTR_s00034p00150800"/>
</dbReference>
<dbReference type="AlphaFoldDB" id="W1PXP1"/>
<evidence type="ECO:0000256" key="1">
    <source>
        <dbReference type="SAM" id="MobiDB-lite"/>
    </source>
</evidence>
<feature type="region of interest" description="Disordered" evidence="1">
    <location>
        <begin position="1"/>
        <end position="57"/>
    </location>
</feature>
<proteinExistence type="predicted"/>
<sequence>MRAKDSGATMSRPDGYSPACAADADTSETADPTGTSPLTTPRAGDVEAAVPASRTSPVASTSIINVKGYGVESPTTSILAPSALRFFLPLASPPVLLRENFLIPPHGAEGQPLRFPLQKESPKQRKELAPKTRETIW</sequence>
<dbReference type="Proteomes" id="UP000017836">
    <property type="component" value="Unassembled WGS sequence"/>
</dbReference>
<dbReference type="HOGENOM" id="CLU_1867872_0_0_1"/>
<accession>W1PXP1</accession>
<protein>
    <submittedName>
        <fullName evidence="2">Uncharacterized protein</fullName>
    </submittedName>
</protein>
<feature type="region of interest" description="Disordered" evidence="1">
    <location>
        <begin position="118"/>
        <end position="137"/>
    </location>
</feature>
<evidence type="ECO:0000313" key="2">
    <source>
        <dbReference type="EMBL" id="ERN12195.1"/>
    </source>
</evidence>
<keyword evidence="3" id="KW-1185">Reference proteome</keyword>
<reference evidence="3" key="1">
    <citation type="journal article" date="2013" name="Science">
        <title>The Amborella genome and the evolution of flowering plants.</title>
        <authorList>
            <consortium name="Amborella Genome Project"/>
        </authorList>
    </citation>
    <scope>NUCLEOTIDE SEQUENCE [LARGE SCALE GENOMIC DNA]</scope>
</reference>
<feature type="compositionally biased region" description="Basic and acidic residues" evidence="1">
    <location>
        <begin position="120"/>
        <end position="137"/>
    </location>
</feature>
<evidence type="ECO:0000313" key="3">
    <source>
        <dbReference type="Proteomes" id="UP000017836"/>
    </source>
</evidence>
<organism evidence="2 3">
    <name type="scientific">Amborella trichopoda</name>
    <dbReference type="NCBI Taxonomy" id="13333"/>
    <lineage>
        <taxon>Eukaryota</taxon>
        <taxon>Viridiplantae</taxon>
        <taxon>Streptophyta</taxon>
        <taxon>Embryophyta</taxon>
        <taxon>Tracheophyta</taxon>
        <taxon>Spermatophyta</taxon>
        <taxon>Magnoliopsida</taxon>
        <taxon>Amborellales</taxon>
        <taxon>Amborellaceae</taxon>
        <taxon>Amborella</taxon>
    </lineage>
</organism>
<dbReference type="EMBL" id="KI392616">
    <property type="protein sequence ID" value="ERN12195.1"/>
    <property type="molecule type" value="Genomic_DNA"/>
</dbReference>
<feature type="compositionally biased region" description="Polar residues" evidence="1">
    <location>
        <begin position="27"/>
        <end position="39"/>
    </location>
</feature>
<name>W1PXP1_AMBTC</name>
<gene>
    <name evidence="2" type="ORF">AMTR_s00034p00150800</name>
</gene>